<proteinExistence type="inferred from homology"/>
<keyword evidence="6 9" id="KW-1133">Transmembrane helix</keyword>
<feature type="region of interest" description="Disordered" evidence="8">
    <location>
        <begin position="119"/>
        <end position="148"/>
    </location>
</feature>
<evidence type="ECO:0000256" key="9">
    <source>
        <dbReference type="SAM" id="Phobius"/>
    </source>
</evidence>
<evidence type="ECO:0000256" key="3">
    <source>
        <dbReference type="ARBA" id="ARBA00022448"/>
    </source>
</evidence>
<dbReference type="PANTHER" id="PTHR34702:SF1">
    <property type="entry name" value="NA(+)_H(+) ANTIPORTER SUBUNIT F"/>
    <property type="match status" value="1"/>
</dbReference>
<accession>A0ABT1H4D9</accession>
<comment type="subcellular location">
    <subcellularLocation>
        <location evidence="1">Cell membrane</location>
        <topology evidence="1">Multi-pass membrane protein</topology>
    </subcellularLocation>
</comment>
<gene>
    <name evidence="10" type="ORF">LX12_003313</name>
</gene>
<evidence type="ECO:0000256" key="8">
    <source>
        <dbReference type="SAM" id="MobiDB-lite"/>
    </source>
</evidence>
<evidence type="ECO:0000256" key="5">
    <source>
        <dbReference type="ARBA" id="ARBA00022692"/>
    </source>
</evidence>
<keyword evidence="11" id="KW-1185">Reference proteome</keyword>
<keyword evidence="7 9" id="KW-0472">Membrane</keyword>
<keyword evidence="5 9" id="KW-0812">Transmembrane</keyword>
<dbReference type="Proteomes" id="UP001205740">
    <property type="component" value="Unassembled WGS sequence"/>
</dbReference>
<dbReference type="InterPro" id="IPR007208">
    <property type="entry name" value="MrpF/PhaF-like"/>
</dbReference>
<comment type="similarity">
    <text evidence="2">Belongs to the CPA3 antiporters (TC 2.A.63) subunit F family.</text>
</comment>
<protein>
    <submittedName>
        <fullName evidence="10">Multisubunit Na+/H+ antiporter, MnhF subunit</fullName>
    </submittedName>
</protein>
<sequence length="148" mass="15292">MTVVWVAAAAMLLAAAAITMVRVLAGPGTLDRLVALDTLIALSMCSLAGWAAYSLDSTVVPGVVALALLSFVGSAAIARFRVRDDVVRVLPPREETAYASGEGHDTVAGTDVDTDITAAGHADSALDEADGIPERKRDTRSDRDGGRA</sequence>
<feature type="transmembrane region" description="Helical" evidence="9">
    <location>
        <begin position="6"/>
        <end position="25"/>
    </location>
</feature>
<feature type="transmembrane region" description="Helical" evidence="9">
    <location>
        <begin position="59"/>
        <end position="78"/>
    </location>
</feature>
<keyword evidence="4" id="KW-1003">Cell membrane</keyword>
<evidence type="ECO:0000256" key="4">
    <source>
        <dbReference type="ARBA" id="ARBA00022475"/>
    </source>
</evidence>
<dbReference type="PANTHER" id="PTHR34702">
    <property type="entry name" value="NA(+)/H(+) ANTIPORTER SUBUNIT F1"/>
    <property type="match status" value="1"/>
</dbReference>
<feature type="transmembrane region" description="Helical" evidence="9">
    <location>
        <begin position="34"/>
        <end position="53"/>
    </location>
</feature>
<evidence type="ECO:0000256" key="7">
    <source>
        <dbReference type="ARBA" id="ARBA00023136"/>
    </source>
</evidence>
<evidence type="ECO:0000256" key="6">
    <source>
        <dbReference type="ARBA" id="ARBA00022989"/>
    </source>
</evidence>
<dbReference type="NCBIfam" id="NF005930">
    <property type="entry name" value="PRK07948.1"/>
    <property type="match status" value="1"/>
</dbReference>
<comment type="caution">
    <text evidence="10">The sequence shown here is derived from an EMBL/GenBank/DDBJ whole genome shotgun (WGS) entry which is preliminary data.</text>
</comment>
<dbReference type="EMBL" id="JAMTCG010000006">
    <property type="protein sequence ID" value="MCP2162109.1"/>
    <property type="molecule type" value="Genomic_DNA"/>
</dbReference>
<keyword evidence="3" id="KW-0813">Transport</keyword>
<dbReference type="Pfam" id="PF04066">
    <property type="entry name" value="MrpF_PhaF"/>
    <property type="match status" value="1"/>
</dbReference>
<evidence type="ECO:0000313" key="11">
    <source>
        <dbReference type="Proteomes" id="UP001205740"/>
    </source>
</evidence>
<evidence type="ECO:0000256" key="2">
    <source>
        <dbReference type="ARBA" id="ARBA00009212"/>
    </source>
</evidence>
<feature type="compositionally biased region" description="Basic and acidic residues" evidence="8">
    <location>
        <begin position="132"/>
        <end position="148"/>
    </location>
</feature>
<evidence type="ECO:0000256" key="1">
    <source>
        <dbReference type="ARBA" id="ARBA00004651"/>
    </source>
</evidence>
<organism evidence="10 11">
    <name type="scientific">Williamsia serinedens</name>
    <dbReference type="NCBI Taxonomy" id="391736"/>
    <lineage>
        <taxon>Bacteria</taxon>
        <taxon>Bacillati</taxon>
        <taxon>Actinomycetota</taxon>
        <taxon>Actinomycetes</taxon>
        <taxon>Mycobacteriales</taxon>
        <taxon>Nocardiaceae</taxon>
        <taxon>Williamsia</taxon>
    </lineage>
</organism>
<evidence type="ECO:0000313" key="10">
    <source>
        <dbReference type="EMBL" id="MCP2162109.1"/>
    </source>
</evidence>
<reference evidence="10 11" key="1">
    <citation type="submission" date="2022-06" db="EMBL/GenBank/DDBJ databases">
        <title>Genomic Encyclopedia of Archaeal and Bacterial Type Strains, Phase II (KMG-II): from individual species to whole genera.</title>
        <authorList>
            <person name="Goeker M."/>
        </authorList>
    </citation>
    <scope>NUCLEOTIDE SEQUENCE [LARGE SCALE GENOMIC DNA]</scope>
    <source>
        <strain evidence="10 11">DSM 45037</strain>
    </source>
</reference>
<name>A0ABT1H4D9_9NOCA</name>